<dbReference type="InterPro" id="IPR004821">
    <property type="entry name" value="Cyt_trans-like"/>
</dbReference>
<keyword evidence="2 4" id="KW-0548">Nucleotidyltransferase</keyword>
<evidence type="ECO:0000256" key="2">
    <source>
        <dbReference type="ARBA" id="ARBA00022695"/>
    </source>
</evidence>
<gene>
    <name evidence="4" type="ORF">SKC35_10935</name>
</gene>
<keyword evidence="1" id="KW-0808">Transferase</keyword>
<dbReference type="NCBIfam" id="TIGR00125">
    <property type="entry name" value="cyt_tran_rel"/>
    <property type="match status" value="1"/>
</dbReference>
<comment type="caution">
    <text evidence="4">The sequence shown here is derived from an EMBL/GenBank/DDBJ whole genome shotgun (WGS) entry which is preliminary data.</text>
</comment>
<keyword evidence="5" id="KW-1185">Reference proteome</keyword>
<dbReference type="InterPro" id="IPR050385">
    <property type="entry name" value="Archaeal_FAD_synthase"/>
</dbReference>
<sequence>MSNRTEHKIVTLAQGIELRKQWKANGDKVVFTNGCFDILHLGHVDYLEKSSEFGTKMIVAVNSDASVRTLEKGVERPVNAEYARARLIAALGFVSMVIIFGEPTPLELIQSLSPDVLVKGDDYTIETIVGAKEVIAAGGSVKTIALVPDYSTTKIIQKLKQ</sequence>
<evidence type="ECO:0000313" key="5">
    <source>
        <dbReference type="Proteomes" id="UP001598112"/>
    </source>
</evidence>
<dbReference type="PANTHER" id="PTHR43793">
    <property type="entry name" value="FAD SYNTHASE"/>
    <property type="match status" value="1"/>
</dbReference>
<accession>A0ABW6D7L9</accession>
<dbReference type="EMBL" id="JBBKXY010000003">
    <property type="protein sequence ID" value="MFD3294205.1"/>
    <property type="molecule type" value="Genomic_DNA"/>
</dbReference>
<name>A0ABW6D7L9_9BACT</name>
<dbReference type="PANTHER" id="PTHR43793:SF2">
    <property type="entry name" value="BIFUNCTIONAL PROTEIN HLDE"/>
    <property type="match status" value="1"/>
</dbReference>
<evidence type="ECO:0000313" key="4">
    <source>
        <dbReference type="EMBL" id="MFD3294205.1"/>
    </source>
</evidence>
<organism evidence="4 5">
    <name type="scientific">Aquirufa originis</name>
    <dbReference type="NCBI Taxonomy" id="3096514"/>
    <lineage>
        <taxon>Bacteria</taxon>
        <taxon>Pseudomonadati</taxon>
        <taxon>Bacteroidota</taxon>
        <taxon>Cytophagia</taxon>
        <taxon>Cytophagales</taxon>
        <taxon>Flectobacillaceae</taxon>
        <taxon>Aquirufa</taxon>
    </lineage>
</organism>
<feature type="domain" description="Cytidyltransferase-like" evidence="3">
    <location>
        <begin position="31"/>
        <end position="157"/>
    </location>
</feature>
<dbReference type="RefSeq" id="WP_377979405.1">
    <property type="nucleotide sequence ID" value="NZ_JBBKXY010000003.1"/>
</dbReference>
<dbReference type="SUPFAM" id="SSF52374">
    <property type="entry name" value="Nucleotidylyl transferase"/>
    <property type="match status" value="1"/>
</dbReference>
<dbReference type="Pfam" id="PF01467">
    <property type="entry name" value="CTP_transf_like"/>
    <property type="match status" value="1"/>
</dbReference>
<dbReference type="Proteomes" id="UP001598112">
    <property type="component" value="Unassembled WGS sequence"/>
</dbReference>
<dbReference type="InterPro" id="IPR014729">
    <property type="entry name" value="Rossmann-like_a/b/a_fold"/>
</dbReference>
<evidence type="ECO:0000259" key="3">
    <source>
        <dbReference type="Pfam" id="PF01467"/>
    </source>
</evidence>
<protein>
    <submittedName>
        <fullName evidence="4">Adenylyltransferase/cytidyltransferase family protein</fullName>
    </submittedName>
</protein>
<dbReference type="Gene3D" id="3.40.50.620">
    <property type="entry name" value="HUPs"/>
    <property type="match status" value="1"/>
</dbReference>
<evidence type="ECO:0000256" key="1">
    <source>
        <dbReference type="ARBA" id="ARBA00022679"/>
    </source>
</evidence>
<dbReference type="GO" id="GO:0016779">
    <property type="term" value="F:nucleotidyltransferase activity"/>
    <property type="evidence" value="ECO:0007669"/>
    <property type="project" value="UniProtKB-KW"/>
</dbReference>
<reference evidence="4 5" key="1">
    <citation type="submission" date="2024-03" db="EMBL/GenBank/DDBJ databases">
        <title>Aquirufa genome sequencing.</title>
        <authorList>
            <person name="Pitt A."/>
            <person name="Hahn M.W."/>
        </authorList>
    </citation>
    <scope>NUCLEOTIDE SEQUENCE [LARGE SCALE GENOMIC DNA]</scope>
    <source>
        <strain evidence="4 5">KTFRIE-69F</strain>
    </source>
</reference>
<proteinExistence type="predicted"/>